<dbReference type="GeneID" id="109382128"/>
<feature type="repeat" description="WD" evidence="4">
    <location>
        <begin position="219"/>
        <end position="253"/>
    </location>
</feature>
<dbReference type="AlphaFoldDB" id="A0A8B7R7G3"/>
<evidence type="ECO:0000259" key="5">
    <source>
        <dbReference type="Pfam" id="PF24807"/>
    </source>
</evidence>
<dbReference type="InterPro" id="IPR033010">
    <property type="entry name" value="Cdc20/Fizzy"/>
</dbReference>
<dbReference type="GO" id="GO:1990757">
    <property type="term" value="F:ubiquitin ligase activator activity"/>
    <property type="evidence" value="ECO:0007669"/>
    <property type="project" value="TreeGrafter"/>
</dbReference>
<dbReference type="CTD" id="166979"/>
<feature type="repeat" description="WD" evidence="4">
    <location>
        <begin position="428"/>
        <end position="460"/>
    </location>
</feature>
<dbReference type="KEGG" id="hai:109382128"/>
<dbReference type="PANTHER" id="PTHR19918">
    <property type="entry name" value="CELL DIVISION CYCLE 20 CDC20 FIZZY -RELATED"/>
    <property type="match status" value="1"/>
</dbReference>
<dbReference type="PROSITE" id="PS50294">
    <property type="entry name" value="WD_REPEATS_REGION"/>
    <property type="match status" value="2"/>
</dbReference>
<dbReference type="SUPFAM" id="SSF50978">
    <property type="entry name" value="WD40 repeat-like"/>
    <property type="match status" value="1"/>
</dbReference>
<evidence type="ECO:0000256" key="2">
    <source>
        <dbReference type="ARBA" id="ARBA00022574"/>
    </source>
</evidence>
<keyword evidence="7" id="KW-0131">Cell cycle</keyword>
<proteinExistence type="inferred from homology"/>
<dbReference type="InterPro" id="IPR056150">
    <property type="entry name" value="WD40_CDC20-Fz"/>
</dbReference>
<protein>
    <submittedName>
        <fullName evidence="7">Cell division cycle protein 20 homolog B</fullName>
    </submittedName>
</protein>
<comment type="similarity">
    <text evidence="1">Belongs to the WD repeat CDC20/Fizzy family.</text>
</comment>
<keyword evidence="6" id="KW-1185">Reference proteome</keyword>
<dbReference type="GO" id="GO:0010997">
    <property type="term" value="F:anaphase-promoting complex binding"/>
    <property type="evidence" value="ECO:0007669"/>
    <property type="project" value="InterPro"/>
</dbReference>
<organism evidence="6 7">
    <name type="scientific">Hipposideros armiger</name>
    <name type="common">Great Himalayan leaf-nosed bat</name>
    <dbReference type="NCBI Taxonomy" id="186990"/>
    <lineage>
        <taxon>Eukaryota</taxon>
        <taxon>Metazoa</taxon>
        <taxon>Chordata</taxon>
        <taxon>Craniata</taxon>
        <taxon>Vertebrata</taxon>
        <taxon>Euteleostomi</taxon>
        <taxon>Mammalia</taxon>
        <taxon>Eutheria</taxon>
        <taxon>Laurasiatheria</taxon>
        <taxon>Chiroptera</taxon>
        <taxon>Yinpterochiroptera</taxon>
        <taxon>Rhinolophoidea</taxon>
        <taxon>Hipposideridae</taxon>
        <taxon>Hipposideros</taxon>
    </lineage>
</organism>
<evidence type="ECO:0000256" key="1">
    <source>
        <dbReference type="ARBA" id="ARBA00006445"/>
    </source>
</evidence>
<keyword evidence="3" id="KW-0677">Repeat</keyword>
<evidence type="ECO:0000256" key="4">
    <source>
        <dbReference type="PROSITE-ProRule" id="PRU00221"/>
    </source>
</evidence>
<keyword evidence="7" id="KW-0132">Cell division</keyword>
<gene>
    <name evidence="7" type="primary">CDC20B</name>
</gene>
<reference evidence="7" key="1">
    <citation type="submission" date="2025-08" db="UniProtKB">
        <authorList>
            <consortium name="RefSeq"/>
        </authorList>
    </citation>
    <scope>IDENTIFICATION</scope>
    <source>
        <tissue evidence="7">Muscle</tissue>
    </source>
</reference>
<dbReference type="PANTHER" id="PTHR19918:SF4">
    <property type="entry name" value="CELL DIVISION CYCLE PROTEIN 20 HOMOLOG B"/>
    <property type="match status" value="1"/>
</dbReference>
<dbReference type="GO" id="GO:0005680">
    <property type="term" value="C:anaphase-promoting complex"/>
    <property type="evidence" value="ECO:0007669"/>
    <property type="project" value="TreeGrafter"/>
</dbReference>
<dbReference type="Gene3D" id="2.130.10.10">
    <property type="entry name" value="YVTN repeat-like/Quinoprotein amine dehydrogenase"/>
    <property type="match status" value="1"/>
</dbReference>
<dbReference type="GO" id="GO:0051301">
    <property type="term" value="P:cell division"/>
    <property type="evidence" value="ECO:0007669"/>
    <property type="project" value="UniProtKB-KW"/>
</dbReference>
<evidence type="ECO:0000313" key="7">
    <source>
        <dbReference type="RefSeq" id="XP_019496976.1"/>
    </source>
</evidence>
<dbReference type="Pfam" id="PF24807">
    <property type="entry name" value="WD40_CDC20-Fz"/>
    <property type="match status" value="1"/>
</dbReference>
<dbReference type="InterPro" id="IPR015943">
    <property type="entry name" value="WD40/YVTN_repeat-like_dom_sf"/>
</dbReference>
<name>A0A8B7R7G3_HIPAR</name>
<feature type="domain" description="CDC20/Fizzy WD40" evidence="5">
    <location>
        <begin position="170"/>
        <end position="459"/>
    </location>
</feature>
<dbReference type="RefSeq" id="XP_019496976.1">
    <property type="nucleotide sequence ID" value="XM_019641431.1"/>
</dbReference>
<evidence type="ECO:0000256" key="3">
    <source>
        <dbReference type="ARBA" id="ARBA00022737"/>
    </source>
</evidence>
<feature type="repeat" description="WD" evidence="4">
    <location>
        <begin position="294"/>
        <end position="325"/>
    </location>
</feature>
<evidence type="ECO:0000313" key="6">
    <source>
        <dbReference type="Proteomes" id="UP000694851"/>
    </source>
</evidence>
<dbReference type="GO" id="GO:1905786">
    <property type="term" value="P:positive regulation of anaphase-promoting complex-dependent catabolic process"/>
    <property type="evidence" value="ECO:0007669"/>
    <property type="project" value="TreeGrafter"/>
</dbReference>
<dbReference type="InterPro" id="IPR001680">
    <property type="entry name" value="WD40_rpt"/>
</dbReference>
<dbReference type="GO" id="GO:0031145">
    <property type="term" value="P:anaphase-promoting complex-dependent catabolic process"/>
    <property type="evidence" value="ECO:0007669"/>
    <property type="project" value="TreeGrafter"/>
</dbReference>
<accession>A0A8B7R7G3</accession>
<keyword evidence="2 4" id="KW-0853">WD repeat</keyword>
<dbReference type="PROSITE" id="PS50082">
    <property type="entry name" value="WD_REPEATS_2"/>
    <property type="match status" value="3"/>
</dbReference>
<dbReference type="SMART" id="SM00320">
    <property type="entry name" value="WD40"/>
    <property type="match status" value="6"/>
</dbReference>
<dbReference type="InterPro" id="IPR036322">
    <property type="entry name" value="WD40_repeat_dom_sf"/>
</dbReference>
<dbReference type="OrthoDB" id="10263272at2759"/>
<dbReference type="Proteomes" id="UP000694851">
    <property type="component" value="Unplaced"/>
</dbReference>
<sequence>MEWKLERTALRRVRTEEEMLWENIMQVLSKGMKQKRSQGSPKMEKQSVFAHDHVVNVNDWQRSYKESLKTPIKTSLERNSSTLHVCQAPHALDRGWKEDVASEGQECVNQLFSTQKVAHQGNGKMQLCEQSQCVWKGCRDGVSYESFHVKRFSDINYSILQPELKIHLTGLRNDYYLNILDWNAQNLVAIALGSSIYLWNGKNHNGIENIDLSLTCNYISSVRWIKEGNCLAVGTSEGEVQLWDVVTKKLLRNMLGHLSVVGALSWNHCILSSGSRLGHVYHHDVRVARQHVGTLHHKQAVCALKWSPDGRLLSSGCSDGLLTLWPHDPGVHAHGQPVKVIPQPTAVKAMDWCPWQSGILAVGGGMQDGHLHILDINSGQSIQTPSTNSQICSLTWLPKTKEIATGQGTPKNDVAVWDCPALTKSGGFFGHRGRVLHLALSPDQTRVLSAAADGIACVWNCSSPLSPSRLQFPHF</sequence>